<evidence type="ECO:0008006" key="3">
    <source>
        <dbReference type="Google" id="ProtNLM"/>
    </source>
</evidence>
<protein>
    <recommendedName>
        <fullName evidence="3">SGNH/GDSL hydrolase family protein</fullName>
    </recommendedName>
</protein>
<evidence type="ECO:0000313" key="2">
    <source>
        <dbReference type="Proteomes" id="UP000070457"/>
    </source>
</evidence>
<accession>A0A136LWM8</accession>
<evidence type="ECO:0000313" key="1">
    <source>
        <dbReference type="EMBL" id="KXK26036.1"/>
    </source>
</evidence>
<organism evidence="1 2">
    <name type="scientific">candidate division WS6 bacterium OLB20</name>
    <dbReference type="NCBI Taxonomy" id="1617426"/>
    <lineage>
        <taxon>Bacteria</taxon>
        <taxon>Candidatus Dojkabacteria</taxon>
    </lineage>
</organism>
<dbReference type="STRING" id="1617426.TR69_WS6001001329"/>
<dbReference type="EMBL" id="JYNZ01000005">
    <property type="protein sequence ID" value="KXK26036.1"/>
    <property type="molecule type" value="Genomic_DNA"/>
</dbReference>
<dbReference type="AlphaFoldDB" id="A0A136LWM8"/>
<gene>
    <name evidence="1" type="ORF">TR69_WS6001001329</name>
</gene>
<name>A0A136LWM8_9BACT</name>
<proteinExistence type="predicted"/>
<sequence>MTQSVFEKISIILVTLLALHMLVYGIFQGLAGRGDLYRLLDRVQSSAGVEVDYLMLGDSHGQQIKERFQSQDVRMMNLSVNGSNYVHHYYTLKKAYEEGIRAETVILPVDPNSFADYKVRFFANSDYFWINILDYDALQDEEIEGYNFERKYLQGRYLPYAFDSSTWLLFARNLFPHVAPDQDDSSPGFRNERQYYNNVLFKDYFYRTMDLARDNGSRIILVAFPASDDYFAAHAGLDGHYEQLWHDIRYGGYNPPLMDLRRLYKDDQGIFKDGHHVRNDQQQRITEDFTDALLRLDQNREAVRLSNLDD</sequence>
<comment type="caution">
    <text evidence="1">The sequence shown here is derived from an EMBL/GenBank/DDBJ whole genome shotgun (WGS) entry which is preliminary data.</text>
</comment>
<dbReference type="SUPFAM" id="SSF52266">
    <property type="entry name" value="SGNH hydrolase"/>
    <property type="match status" value="1"/>
</dbReference>
<reference evidence="1 2" key="1">
    <citation type="submission" date="2015-02" db="EMBL/GenBank/DDBJ databases">
        <title>Improved understanding of the partial-nitritation anammox process through 23 genomes representing the majority of the microbial community.</title>
        <authorList>
            <person name="Speth D.R."/>
            <person name="In T Zandt M."/>
            <person name="Guerrero Cruz S."/>
            <person name="Jetten M.S."/>
            <person name="Dutilh B.E."/>
        </authorList>
    </citation>
    <scope>NUCLEOTIDE SEQUENCE [LARGE SCALE GENOMIC DNA]</scope>
    <source>
        <strain evidence="1">OLB20</strain>
    </source>
</reference>
<dbReference type="Proteomes" id="UP000070457">
    <property type="component" value="Unassembled WGS sequence"/>
</dbReference>